<keyword evidence="9" id="KW-0966">Cell projection</keyword>
<proteinExistence type="predicted"/>
<evidence type="ECO:0000313" key="9">
    <source>
        <dbReference type="EMBL" id="PMS34847.1"/>
    </source>
</evidence>
<keyword evidence="10" id="KW-1185">Reference proteome</keyword>
<evidence type="ECO:0000256" key="1">
    <source>
        <dbReference type="ARBA" id="ARBA00022490"/>
    </source>
</evidence>
<dbReference type="InterPro" id="IPR036194">
    <property type="entry name" value="FlhD_sf"/>
</dbReference>
<accession>A0A2N7WZP4</accession>
<keyword evidence="6" id="KW-0010">Activator</keyword>
<dbReference type="AlphaFoldDB" id="A0A2N7WZP4"/>
<dbReference type="GO" id="GO:0045893">
    <property type="term" value="P:positive regulation of DNA-templated transcription"/>
    <property type="evidence" value="ECO:0007669"/>
    <property type="project" value="InterPro"/>
</dbReference>
<evidence type="ECO:0000256" key="5">
    <source>
        <dbReference type="ARBA" id="ARBA00023157"/>
    </source>
</evidence>
<evidence type="ECO:0000256" key="7">
    <source>
        <dbReference type="ARBA" id="ARBA00023163"/>
    </source>
</evidence>
<keyword evidence="3" id="KW-0805">Transcription regulation</keyword>
<keyword evidence="2" id="KW-1005">Bacterial flagellum biogenesis</keyword>
<dbReference type="OrthoDB" id="9133286at2"/>
<evidence type="ECO:0000256" key="3">
    <source>
        <dbReference type="ARBA" id="ARBA00023015"/>
    </source>
</evidence>
<sequence length="89" mass="9841">MSCDIHQSIQEINRSYLALVQRILRDDRAEGMATLGLSAPLAELLVELSEDQTQKLAARDQLICLFRFTDRAVLGGLADRGRQLAKTAA</sequence>
<dbReference type="SUPFAM" id="SSF63592">
    <property type="entry name" value="Flagellar transcriptional activator FlhD"/>
    <property type="match status" value="1"/>
</dbReference>
<reference evidence="9 10" key="1">
    <citation type="submission" date="2018-01" db="EMBL/GenBank/DDBJ databases">
        <title>Whole genome analyses suggest that Burkholderia sensu lato contains two further novel genera in the rhizoxinica-symbiotica group Mycetohabitans gen. nov., and Trinickia gen. nov.: implications for the evolution of diazotrophy and nodulation in the Burkholderiaceae.</title>
        <authorList>
            <person name="Estrada-de los Santos P."/>
            <person name="Palmer M."/>
            <person name="Chavez-Ramirez B."/>
            <person name="Beukes C."/>
            <person name="Steenkamp E.T."/>
            <person name="Hirsch A.M."/>
            <person name="Manyaka P."/>
            <person name="Maluk M."/>
            <person name="Lafos M."/>
            <person name="Crook M."/>
            <person name="Gross E."/>
            <person name="Simon M.F."/>
            <person name="Bueno dos Reis Junior F."/>
            <person name="Poole P.S."/>
            <person name="Venter S.N."/>
            <person name="James E.K."/>
        </authorList>
    </citation>
    <scope>NUCLEOTIDE SEQUENCE [LARGE SCALE GENOMIC DNA]</scope>
    <source>
        <strain evidence="9 10">JPY 581</strain>
    </source>
</reference>
<dbReference type="InterPro" id="IPR023559">
    <property type="entry name" value="Flagellar_FlhD"/>
</dbReference>
<dbReference type="GO" id="GO:0044780">
    <property type="term" value="P:bacterial-type flagellum assembly"/>
    <property type="evidence" value="ECO:0007669"/>
    <property type="project" value="InterPro"/>
</dbReference>
<gene>
    <name evidence="9" type="ORF">C0Z20_20840</name>
</gene>
<keyword evidence="9" id="KW-0969">Cilium</keyword>
<dbReference type="EMBL" id="PNYC01000014">
    <property type="protein sequence ID" value="PMS34847.1"/>
    <property type="molecule type" value="Genomic_DNA"/>
</dbReference>
<name>A0A2N7WZP4_9BURK</name>
<keyword evidence="9" id="KW-0282">Flagellum</keyword>
<dbReference type="Proteomes" id="UP000235777">
    <property type="component" value="Unassembled WGS sequence"/>
</dbReference>
<keyword evidence="4" id="KW-0238">DNA-binding</keyword>
<keyword evidence="1" id="KW-0963">Cytoplasm</keyword>
<dbReference type="RefSeq" id="WP_018443517.1">
    <property type="nucleotide sequence ID" value="NZ_KB890209.1"/>
</dbReference>
<evidence type="ECO:0000256" key="8">
    <source>
        <dbReference type="ARBA" id="ARBA00025431"/>
    </source>
</evidence>
<evidence type="ECO:0000313" key="10">
    <source>
        <dbReference type="Proteomes" id="UP000235777"/>
    </source>
</evidence>
<evidence type="ECO:0000256" key="4">
    <source>
        <dbReference type="ARBA" id="ARBA00023125"/>
    </source>
</evidence>
<comment type="function">
    <text evidence="8">Functions in complex with FlhC as a master transcriptional regulator that regulates transcription of several flagellar and non-flagellar operons by binding to their promoter region. Activates expression of class 2 flagellar genes, including fliA, which is a flagellum-specific sigma factor that turns on the class 3 genes. Also regulates genes whose products function in a variety of physiological pathways.</text>
</comment>
<keyword evidence="7" id="KW-0804">Transcription</keyword>
<dbReference type="STRING" id="863227.GCA_000373005_04903"/>
<comment type="caution">
    <text evidence="9">The sequence shown here is derived from an EMBL/GenBank/DDBJ whole genome shotgun (WGS) entry which is preliminary data.</text>
</comment>
<evidence type="ECO:0000256" key="2">
    <source>
        <dbReference type="ARBA" id="ARBA00022795"/>
    </source>
</evidence>
<evidence type="ECO:0000256" key="6">
    <source>
        <dbReference type="ARBA" id="ARBA00023159"/>
    </source>
</evidence>
<protein>
    <submittedName>
        <fullName evidence="9">Flagellar transcriptional activator FlhD</fullName>
    </submittedName>
</protein>
<dbReference type="Pfam" id="PF05247">
    <property type="entry name" value="FlhD"/>
    <property type="match status" value="1"/>
</dbReference>
<keyword evidence="5" id="KW-1015">Disulfide bond</keyword>
<dbReference type="GO" id="GO:0003677">
    <property type="term" value="F:DNA binding"/>
    <property type="evidence" value="ECO:0007669"/>
    <property type="project" value="UniProtKB-KW"/>
</dbReference>
<dbReference type="Gene3D" id="1.10.4000.10">
    <property type="entry name" value="Flagellar transcriptional activator FlhD"/>
    <property type="match status" value="1"/>
</dbReference>
<organism evidence="9 10">
    <name type="scientific">Trinickia symbiotica</name>
    <dbReference type="NCBI Taxonomy" id="863227"/>
    <lineage>
        <taxon>Bacteria</taxon>
        <taxon>Pseudomonadati</taxon>
        <taxon>Pseudomonadota</taxon>
        <taxon>Betaproteobacteria</taxon>
        <taxon>Burkholderiales</taxon>
        <taxon>Burkholderiaceae</taxon>
        <taxon>Trinickia</taxon>
    </lineage>
</organism>